<dbReference type="EMBL" id="VWFP01000016">
    <property type="protein sequence ID" value="KAA4625139.1"/>
    <property type="molecule type" value="Genomic_DNA"/>
</dbReference>
<dbReference type="RefSeq" id="WP_004303704.1">
    <property type="nucleotide sequence ID" value="NZ_CABKQC010000002.1"/>
</dbReference>
<dbReference type="Proteomes" id="UP000424805">
    <property type="component" value="Unassembled WGS sequence"/>
</dbReference>
<organism evidence="2 3">
    <name type="scientific">Bacteroides ovatus</name>
    <dbReference type="NCBI Taxonomy" id="28116"/>
    <lineage>
        <taxon>Bacteria</taxon>
        <taxon>Pseudomonadati</taxon>
        <taxon>Bacteroidota</taxon>
        <taxon>Bacteroidia</taxon>
        <taxon>Bacteroidales</taxon>
        <taxon>Bacteroidaceae</taxon>
        <taxon>Bacteroides</taxon>
    </lineage>
</organism>
<evidence type="ECO:0000313" key="1">
    <source>
        <dbReference type="EMBL" id="KAA4625139.1"/>
    </source>
</evidence>
<evidence type="ECO:0000313" key="4">
    <source>
        <dbReference type="Proteomes" id="UP000424805"/>
    </source>
</evidence>
<proteinExistence type="predicted"/>
<name>A0A5M5NFN1_BACOV</name>
<comment type="caution">
    <text evidence="2">The sequence shown here is derived from an EMBL/GenBank/DDBJ whole genome shotgun (WGS) entry which is preliminary data.</text>
</comment>
<accession>A0A5M5NFN1</accession>
<evidence type="ECO:0000313" key="3">
    <source>
        <dbReference type="Proteomes" id="UP000375690"/>
    </source>
</evidence>
<evidence type="ECO:0000313" key="2">
    <source>
        <dbReference type="EMBL" id="KAB1328021.1"/>
    </source>
</evidence>
<dbReference type="EMBL" id="VWFC01000007">
    <property type="protein sequence ID" value="KAB1328021.1"/>
    <property type="molecule type" value="Genomic_DNA"/>
</dbReference>
<dbReference type="Proteomes" id="UP000375690">
    <property type="component" value="Unassembled WGS sequence"/>
</dbReference>
<dbReference type="AlphaFoldDB" id="A0A5M5NFN1"/>
<sequence>MKTVLLLLLFTIEAHAQYSKRGGVIQCLALAQPVNWYPENNNSPKTIHNQFVYITLFPNKIIVTDDDFNEKLKIHYEQMGTIGEYYLYAQDEKNFFIINKDMKACGYTLNGHTIFTAAIDPIKTLTLINALELQKNDSNSKDNTKEQSHLYIPVKYKEVITEQNSNHSTIPKIEYFIIHANHDITIKEKDDIEKTYRKIKVFNSPKGDIIKTDKGLIITYRKSDSDIIYIDNGLLLRYPIDANKNLKK</sequence>
<reference evidence="3 4" key="1">
    <citation type="journal article" date="2019" name="Nat. Med.">
        <title>A library of human gut bacterial isolates paired with longitudinal multiomics data enables mechanistic microbiome research.</title>
        <authorList>
            <person name="Poyet M."/>
            <person name="Groussin M."/>
            <person name="Gibbons S.M."/>
            <person name="Avila-Pacheco J."/>
            <person name="Jiang X."/>
            <person name="Kearney S.M."/>
            <person name="Perrotta A.R."/>
            <person name="Berdy B."/>
            <person name="Zhao S."/>
            <person name="Lieberman T.D."/>
            <person name="Swanson P.K."/>
            <person name="Smith M."/>
            <person name="Roesemann S."/>
            <person name="Alexander J.E."/>
            <person name="Rich S.A."/>
            <person name="Livny J."/>
            <person name="Vlamakis H."/>
            <person name="Clish C."/>
            <person name="Bullock K."/>
            <person name="Deik A."/>
            <person name="Scott J."/>
            <person name="Pierce K.A."/>
            <person name="Xavier R.J."/>
            <person name="Alm E.J."/>
        </authorList>
    </citation>
    <scope>NUCLEOTIDE SEQUENCE [LARGE SCALE GENOMIC DNA]</scope>
    <source>
        <strain evidence="1 4">BIOML-A15</strain>
        <strain evidence="2 3">BIOML-A2</strain>
    </source>
</reference>
<protein>
    <submittedName>
        <fullName evidence="2">Uncharacterized protein</fullName>
    </submittedName>
</protein>
<gene>
    <name evidence="2" type="ORF">F3B53_08580</name>
    <name evidence="1" type="ORF">F3B90_16155</name>
</gene>